<evidence type="ECO:0000256" key="1">
    <source>
        <dbReference type="ARBA" id="ARBA00023239"/>
    </source>
</evidence>
<reference evidence="2" key="1">
    <citation type="submission" date="2025-08" db="UniProtKB">
        <authorList>
            <consortium name="Ensembl"/>
        </authorList>
    </citation>
    <scope>IDENTIFICATION</scope>
</reference>
<dbReference type="GO" id="GO:0005829">
    <property type="term" value="C:cytosol"/>
    <property type="evidence" value="ECO:0007669"/>
    <property type="project" value="TreeGrafter"/>
</dbReference>
<dbReference type="GeneTree" id="ENSGT00880000138038"/>
<keyword evidence="1" id="KW-0456">Lyase</keyword>
<dbReference type="CDD" id="cd06558">
    <property type="entry name" value="crotonase-like"/>
    <property type="match status" value="1"/>
</dbReference>
<protein>
    <submittedName>
        <fullName evidence="2">Uncharacterized protein</fullName>
    </submittedName>
</protein>
<dbReference type="PANTHER" id="PTHR11941">
    <property type="entry name" value="ENOYL-COA HYDRATASE-RELATED"/>
    <property type="match status" value="1"/>
</dbReference>
<dbReference type="GO" id="GO:0016829">
    <property type="term" value="F:lyase activity"/>
    <property type="evidence" value="ECO:0007669"/>
    <property type="project" value="UniProtKB-KW"/>
</dbReference>
<sequence>MVLSAARQHLLGGIRLGACGQHLLRGSRPGAWGQHLLRGSRPGAWGQHLLRGIGSVYTAAKGFQEIREKLQAFPGGSIDLVKQESGIAVLTVNNPARMNAFSGSMMVELEERVSQLEEWTEGKGLIIQGAAGTFCSGSDLNAVRAISNPQVSPQCCQRYIQPSGQSSMLSEIYPTLRSVLNVVKIYPTLRSVLNVVRDISNPQVSPQCCQRYIQPSGQSSMLSEIYPTLRSVLNVVRDISNPQVSPQCCQRYIQPSGQSSMLSEIYPILRSVNVVRDISNPQVSPQYCQTFFKASGQSSMLSRYIQPSGQSSMLSEIYPILRSVNVVRDISNPQVSPQYCQTFFKASGQSSMLSRYIQPSGQSSMLSEIYPTLGSVLNAVRDISNPLVIHQCCQRYIQPSGQSL</sequence>
<reference evidence="2" key="2">
    <citation type="submission" date="2025-09" db="UniProtKB">
        <authorList>
            <consortium name="Ensembl"/>
        </authorList>
    </citation>
    <scope>IDENTIFICATION</scope>
</reference>
<organism evidence="2 3">
    <name type="scientific">Oncorhynchus kisutch</name>
    <name type="common">Coho salmon</name>
    <name type="synonym">Salmo kisutch</name>
    <dbReference type="NCBI Taxonomy" id="8019"/>
    <lineage>
        <taxon>Eukaryota</taxon>
        <taxon>Metazoa</taxon>
        <taxon>Chordata</taxon>
        <taxon>Craniata</taxon>
        <taxon>Vertebrata</taxon>
        <taxon>Euteleostomi</taxon>
        <taxon>Actinopterygii</taxon>
        <taxon>Neopterygii</taxon>
        <taxon>Teleostei</taxon>
        <taxon>Protacanthopterygii</taxon>
        <taxon>Salmoniformes</taxon>
        <taxon>Salmonidae</taxon>
        <taxon>Salmoninae</taxon>
        <taxon>Oncorhynchus</taxon>
    </lineage>
</organism>
<proteinExistence type="predicted"/>
<accession>A0A8C7MBM7</accession>
<dbReference type="GO" id="GO:0006635">
    <property type="term" value="P:fatty acid beta-oxidation"/>
    <property type="evidence" value="ECO:0007669"/>
    <property type="project" value="TreeGrafter"/>
</dbReference>
<dbReference type="SUPFAM" id="SSF52096">
    <property type="entry name" value="ClpP/crotonase"/>
    <property type="match status" value="1"/>
</dbReference>
<evidence type="ECO:0000313" key="2">
    <source>
        <dbReference type="Ensembl" id="ENSOKIP00005041897.1"/>
    </source>
</evidence>
<evidence type="ECO:0000313" key="3">
    <source>
        <dbReference type="Proteomes" id="UP000694557"/>
    </source>
</evidence>
<dbReference type="InterPro" id="IPR029045">
    <property type="entry name" value="ClpP/crotonase-like_dom_sf"/>
</dbReference>
<dbReference type="Pfam" id="PF00378">
    <property type="entry name" value="ECH_1"/>
    <property type="match status" value="1"/>
</dbReference>
<dbReference type="Ensembl" id="ENSOKIT00005044168.1">
    <property type="protein sequence ID" value="ENSOKIP00005041897.1"/>
    <property type="gene ID" value="ENSOKIG00005017690.1"/>
</dbReference>
<gene>
    <name evidence="2" type="primary">echdc1</name>
</gene>
<name>A0A8C7MBM7_ONCKI</name>
<dbReference type="Proteomes" id="UP000694557">
    <property type="component" value="Unassembled WGS sequence"/>
</dbReference>
<dbReference type="InterPro" id="IPR001753">
    <property type="entry name" value="Enoyl-CoA_hydra/iso"/>
</dbReference>
<keyword evidence="3" id="KW-1185">Reference proteome</keyword>
<dbReference type="AlphaFoldDB" id="A0A8C7MBM7"/>
<dbReference type="PANTHER" id="PTHR11941:SF27">
    <property type="entry name" value="ETHYLMALONYL-COA DECARBOXYLASE"/>
    <property type="match status" value="1"/>
</dbReference>
<dbReference type="Gene3D" id="3.90.226.10">
    <property type="entry name" value="2-enoyl-CoA Hydratase, Chain A, domain 1"/>
    <property type="match status" value="1"/>
</dbReference>